<evidence type="ECO:0000313" key="2">
    <source>
        <dbReference type="Proteomes" id="UP000011668"/>
    </source>
</evidence>
<dbReference type="Gene3D" id="3.10.310.20">
    <property type="entry name" value="DHHA2 domain"/>
    <property type="match status" value="1"/>
</dbReference>
<dbReference type="Proteomes" id="UP000011668">
    <property type="component" value="Unassembled WGS sequence"/>
</dbReference>
<protein>
    <submittedName>
        <fullName evidence="1">Uncharacterized protein</fullName>
    </submittedName>
</protein>
<dbReference type="AlphaFoldDB" id="L8WI37"/>
<keyword evidence="2" id="KW-1185">Reference proteome</keyword>
<reference evidence="1 2" key="1">
    <citation type="journal article" date="2013" name="Nat. Commun.">
        <title>The evolution and pathogenic mechanisms of the rice sheath blight pathogen.</title>
        <authorList>
            <person name="Zheng A."/>
            <person name="Lin R."/>
            <person name="Xu L."/>
            <person name="Qin P."/>
            <person name="Tang C."/>
            <person name="Ai P."/>
            <person name="Zhang D."/>
            <person name="Liu Y."/>
            <person name="Sun Z."/>
            <person name="Feng H."/>
            <person name="Wang Y."/>
            <person name="Chen Y."/>
            <person name="Liang X."/>
            <person name="Fu R."/>
            <person name="Li Q."/>
            <person name="Zhang J."/>
            <person name="Yu X."/>
            <person name="Xie Z."/>
            <person name="Ding L."/>
            <person name="Guan P."/>
            <person name="Tang J."/>
            <person name="Liang Y."/>
            <person name="Wang S."/>
            <person name="Deng Q."/>
            <person name="Li S."/>
            <person name="Zhu J."/>
            <person name="Wang L."/>
            <person name="Liu H."/>
            <person name="Li P."/>
        </authorList>
    </citation>
    <scope>NUCLEOTIDE SEQUENCE [LARGE SCALE GENOMIC DNA]</scope>
    <source>
        <strain evidence="2">AG-1 IA</strain>
    </source>
</reference>
<accession>L8WI37</accession>
<dbReference type="STRING" id="983506.L8WI37"/>
<organism evidence="1 2">
    <name type="scientific">Thanatephorus cucumeris (strain AG1-IA)</name>
    <name type="common">Rice sheath blight fungus</name>
    <name type="synonym">Rhizoctonia solani</name>
    <dbReference type="NCBI Taxonomy" id="983506"/>
    <lineage>
        <taxon>Eukaryota</taxon>
        <taxon>Fungi</taxon>
        <taxon>Dikarya</taxon>
        <taxon>Basidiomycota</taxon>
        <taxon>Agaricomycotina</taxon>
        <taxon>Agaricomycetes</taxon>
        <taxon>Cantharellales</taxon>
        <taxon>Ceratobasidiaceae</taxon>
        <taxon>Rhizoctonia</taxon>
        <taxon>Rhizoctonia solani AG-1</taxon>
    </lineage>
</organism>
<comment type="caution">
    <text evidence="1">The sequence shown here is derived from an EMBL/GenBank/DDBJ whole genome shotgun (WGS) entry which is preliminary data.</text>
</comment>
<name>L8WI37_THACA</name>
<dbReference type="OrthoDB" id="374045at2759"/>
<proteinExistence type="predicted"/>
<evidence type="ECO:0000313" key="1">
    <source>
        <dbReference type="EMBL" id="ELU36039.1"/>
    </source>
</evidence>
<sequence length="72" mass="8211">MANSLFETIKSEIETAPELNVTAWAIDLGGQRRAIWDQFYTKASRKVVRPVVERAVEGWYGQPVYRQLLGEA</sequence>
<dbReference type="EMBL" id="AFRT01004478">
    <property type="protein sequence ID" value="ELU36039.1"/>
    <property type="molecule type" value="Genomic_DNA"/>
</dbReference>
<gene>
    <name evidence="1" type="ORF">AG1IA_09931</name>
</gene>
<dbReference type="HOGENOM" id="CLU_2723957_0_0_1"/>
<dbReference type="InterPro" id="IPR038222">
    <property type="entry name" value="DHHA2_dom_sf"/>
</dbReference>